<feature type="active site" evidence="14">
    <location>
        <position position="244"/>
    </location>
</feature>
<evidence type="ECO:0000256" key="12">
    <source>
        <dbReference type="ARBA" id="ARBA00068298"/>
    </source>
</evidence>
<reference evidence="17 18" key="1">
    <citation type="submission" date="2023-10" db="EMBL/GenBank/DDBJ databases">
        <title>Chromosome-scale genome assembly provides insights into flower coloration mechanisms of Canna indica.</title>
        <authorList>
            <person name="Li C."/>
        </authorList>
    </citation>
    <scope>NUCLEOTIDE SEQUENCE [LARGE SCALE GENOMIC DNA]</scope>
    <source>
        <tissue evidence="17">Flower</tissue>
    </source>
</reference>
<evidence type="ECO:0000256" key="10">
    <source>
        <dbReference type="ARBA" id="ARBA00048766"/>
    </source>
</evidence>
<dbReference type="InterPro" id="IPR012334">
    <property type="entry name" value="Pectin_lyas_fold"/>
</dbReference>
<evidence type="ECO:0000256" key="14">
    <source>
        <dbReference type="PROSITE-ProRule" id="PRU10052"/>
    </source>
</evidence>
<evidence type="ECO:0000313" key="18">
    <source>
        <dbReference type="Proteomes" id="UP001327560"/>
    </source>
</evidence>
<comment type="function">
    <text evidence="11">May function in depolymerizing pectin during pollen development, germination, and tube growth. Acts as an exo-polygalacturonase.</text>
</comment>
<keyword evidence="5 15" id="KW-0378">Hydrolase</keyword>
<dbReference type="InterPro" id="IPR011050">
    <property type="entry name" value="Pectin_lyase_fold/virulence"/>
</dbReference>
<keyword evidence="3" id="KW-0134">Cell wall</keyword>
<evidence type="ECO:0000256" key="16">
    <source>
        <dbReference type="SAM" id="SignalP"/>
    </source>
</evidence>
<feature type="signal peptide" evidence="16">
    <location>
        <begin position="1"/>
        <end position="25"/>
    </location>
</feature>
<evidence type="ECO:0000256" key="15">
    <source>
        <dbReference type="RuleBase" id="RU361169"/>
    </source>
</evidence>
<comment type="catalytic activity">
    <reaction evidence="10">
        <text>[(1-&gt;4)-alpha-D-galacturonosyl](n) + H2O = alpha-D-galacturonate + [(1-&gt;4)-alpha-D-galacturonosyl](n-1)</text>
        <dbReference type="Rhea" id="RHEA:14117"/>
        <dbReference type="Rhea" id="RHEA-COMP:14570"/>
        <dbReference type="Rhea" id="RHEA-COMP:14572"/>
        <dbReference type="ChEBI" id="CHEBI:15377"/>
        <dbReference type="ChEBI" id="CHEBI:58658"/>
        <dbReference type="ChEBI" id="CHEBI:140523"/>
        <dbReference type="EC" id="3.2.1.67"/>
    </reaction>
</comment>
<keyword evidence="7" id="KW-0961">Cell wall biogenesis/degradation</keyword>
<proteinExistence type="inferred from homology"/>
<keyword evidence="4" id="KW-0964">Secreted</keyword>
<dbReference type="EMBL" id="CP136893">
    <property type="protein sequence ID" value="WOL03639.1"/>
    <property type="molecule type" value="Genomic_DNA"/>
</dbReference>
<dbReference type="AlphaFoldDB" id="A0AAQ3K864"/>
<feature type="chain" id="PRO_5042917022" description="Exopolygalacturonase" evidence="16">
    <location>
        <begin position="26"/>
        <end position="397"/>
    </location>
</feature>
<dbReference type="GO" id="GO:0004650">
    <property type="term" value="F:polygalacturonase activity"/>
    <property type="evidence" value="ECO:0007669"/>
    <property type="project" value="InterPro"/>
</dbReference>
<sequence length="397" mass="42103">MASLITTSFFFFHTIALLFFSPASSAVTYNVLSFGARPDGRTDSAGAFLRAWSSACRSRSPATVYVPAGKFFVSKATFNGPCRNSQIKFSIQGTILASSDYSSSSGASKEWLAFNNVNGVSIAGGTLDGGGSRLWACKLSGNRRCPTGASSLTFGNSKNVAIDGLTSINSKLFHIVILRCENVKVRRVNIQAAGNSPNTDGIHLQMSSSVDIVQANIRTGDDCISVGPGTAHLWIERVFCGPGHGISIGSLGKGQGFQEESVRNVTVKTTTFSGTTNGLRIKTWGSNIPGQVRQVVFEDALMKNVQNPIIIDQNYCPGNSGCPGKNSAIRISQVKYKNVRGTSATPVAVSFDCSPSNPCRGISMQDIKLSYQNQQAQSSCKFVNGDASGFLAPPSCL</sequence>
<dbReference type="PANTHER" id="PTHR31375">
    <property type="match status" value="1"/>
</dbReference>
<evidence type="ECO:0000256" key="4">
    <source>
        <dbReference type="ARBA" id="ARBA00022525"/>
    </source>
</evidence>
<evidence type="ECO:0000256" key="7">
    <source>
        <dbReference type="ARBA" id="ARBA00023316"/>
    </source>
</evidence>
<evidence type="ECO:0000256" key="1">
    <source>
        <dbReference type="ARBA" id="ARBA00004191"/>
    </source>
</evidence>
<dbReference type="GO" id="GO:0047911">
    <property type="term" value="F:galacturan 1,4-alpha-galacturonidase activity"/>
    <property type="evidence" value="ECO:0007669"/>
    <property type="project" value="UniProtKB-EC"/>
</dbReference>
<evidence type="ECO:0000313" key="17">
    <source>
        <dbReference type="EMBL" id="WOL03639.1"/>
    </source>
</evidence>
<dbReference type="SUPFAM" id="SSF51126">
    <property type="entry name" value="Pectin lyase-like"/>
    <property type="match status" value="1"/>
</dbReference>
<name>A0AAQ3K864_9LILI</name>
<evidence type="ECO:0000256" key="6">
    <source>
        <dbReference type="ARBA" id="ARBA00023295"/>
    </source>
</evidence>
<dbReference type="Proteomes" id="UP001327560">
    <property type="component" value="Chromosome 4"/>
</dbReference>
<dbReference type="EC" id="3.2.1.67" evidence="8"/>
<keyword evidence="18" id="KW-1185">Reference proteome</keyword>
<evidence type="ECO:0000256" key="11">
    <source>
        <dbReference type="ARBA" id="ARBA00057651"/>
    </source>
</evidence>
<dbReference type="FunFam" id="2.160.20.10:FF:000004">
    <property type="entry name" value="Pectin lyase-like superfamily protein"/>
    <property type="match status" value="1"/>
</dbReference>
<evidence type="ECO:0000256" key="13">
    <source>
        <dbReference type="ARBA" id="ARBA00083621"/>
    </source>
</evidence>
<protein>
    <recommendedName>
        <fullName evidence="12">Exopolygalacturonase</fullName>
        <ecNumber evidence="8">3.2.1.67</ecNumber>
    </recommendedName>
    <alternativeName>
        <fullName evidence="9">Galacturan 1,4-alpha-galacturonidase</fullName>
    </alternativeName>
    <alternativeName>
        <fullName evidence="13">Pectinase</fullName>
    </alternativeName>
</protein>
<keyword evidence="16" id="KW-0732">Signal</keyword>
<dbReference type="Pfam" id="PF00295">
    <property type="entry name" value="Glyco_hydro_28"/>
    <property type="match status" value="1"/>
</dbReference>
<dbReference type="InterPro" id="IPR000743">
    <property type="entry name" value="Glyco_hydro_28"/>
</dbReference>
<keyword evidence="6 15" id="KW-0326">Glycosidase</keyword>
<evidence type="ECO:0000256" key="2">
    <source>
        <dbReference type="ARBA" id="ARBA00008834"/>
    </source>
</evidence>
<organism evidence="17 18">
    <name type="scientific">Canna indica</name>
    <name type="common">Indian-shot</name>
    <dbReference type="NCBI Taxonomy" id="4628"/>
    <lineage>
        <taxon>Eukaryota</taxon>
        <taxon>Viridiplantae</taxon>
        <taxon>Streptophyta</taxon>
        <taxon>Embryophyta</taxon>
        <taxon>Tracheophyta</taxon>
        <taxon>Spermatophyta</taxon>
        <taxon>Magnoliopsida</taxon>
        <taxon>Liliopsida</taxon>
        <taxon>Zingiberales</taxon>
        <taxon>Cannaceae</taxon>
        <taxon>Canna</taxon>
    </lineage>
</organism>
<comment type="similarity">
    <text evidence="2 15">Belongs to the glycosyl hydrolase 28 family.</text>
</comment>
<accession>A0AAQ3K864</accession>
<evidence type="ECO:0000256" key="8">
    <source>
        <dbReference type="ARBA" id="ARBA00038933"/>
    </source>
</evidence>
<dbReference type="GO" id="GO:0071555">
    <property type="term" value="P:cell wall organization"/>
    <property type="evidence" value="ECO:0007669"/>
    <property type="project" value="UniProtKB-KW"/>
</dbReference>
<gene>
    <name evidence="17" type="ORF">Cni_G12359</name>
</gene>
<dbReference type="GO" id="GO:0005975">
    <property type="term" value="P:carbohydrate metabolic process"/>
    <property type="evidence" value="ECO:0007669"/>
    <property type="project" value="InterPro"/>
</dbReference>
<evidence type="ECO:0000256" key="3">
    <source>
        <dbReference type="ARBA" id="ARBA00022512"/>
    </source>
</evidence>
<evidence type="ECO:0000256" key="5">
    <source>
        <dbReference type="ARBA" id="ARBA00022801"/>
    </source>
</evidence>
<comment type="subcellular location">
    <subcellularLocation>
        <location evidence="1">Secreted</location>
        <location evidence="1">Cell wall</location>
    </subcellularLocation>
</comment>
<dbReference type="Gene3D" id="2.160.20.10">
    <property type="entry name" value="Single-stranded right-handed beta-helix, Pectin lyase-like"/>
    <property type="match status" value="1"/>
</dbReference>
<dbReference type="PROSITE" id="PS00502">
    <property type="entry name" value="POLYGALACTURONASE"/>
    <property type="match status" value="1"/>
</dbReference>
<evidence type="ECO:0000256" key="9">
    <source>
        <dbReference type="ARBA" id="ARBA00043142"/>
    </source>
</evidence>